<dbReference type="CDD" id="cd04301">
    <property type="entry name" value="NAT_SF"/>
    <property type="match status" value="1"/>
</dbReference>
<organism evidence="2 3">
    <name type="scientific">Achromobacter pestifer</name>
    <dbReference type="NCBI Taxonomy" id="1353889"/>
    <lineage>
        <taxon>Bacteria</taxon>
        <taxon>Pseudomonadati</taxon>
        <taxon>Pseudomonadota</taxon>
        <taxon>Betaproteobacteria</taxon>
        <taxon>Burkholderiales</taxon>
        <taxon>Alcaligenaceae</taxon>
        <taxon>Achromobacter</taxon>
    </lineage>
</organism>
<dbReference type="AlphaFoldDB" id="A0A7D4E2F9"/>
<evidence type="ECO:0000313" key="2">
    <source>
        <dbReference type="EMBL" id="QKH39067.1"/>
    </source>
</evidence>
<proteinExistence type="predicted"/>
<protein>
    <submittedName>
        <fullName evidence="2">GNAT family N-acetyltransferase</fullName>
    </submittedName>
</protein>
<gene>
    <name evidence="2" type="ORF">FOC84_30680</name>
</gene>
<dbReference type="KEGG" id="apes:FOC84_30680"/>
<dbReference type="Proteomes" id="UP000500970">
    <property type="component" value="Chromosome"/>
</dbReference>
<dbReference type="EMBL" id="CP053985">
    <property type="protein sequence ID" value="QKH39067.1"/>
    <property type="molecule type" value="Genomic_DNA"/>
</dbReference>
<accession>A0A7D4E2F9</accession>
<dbReference type="GO" id="GO:0016747">
    <property type="term" value="F:acyltransferase activity, transferring groups other than amino-acyl groups"/>
    <property type="evidence" value="ECO:0007669"/>
    <property type="project" value="InterPro"/>
</dbReference>
<dbReference type="InterPro" id="IPR000182">
    <property type="entry name" value="GNAT_dom"/>
</dbReference>
<dbReference type="InterPro" id="IPR016181">
    <property type="entry name" value="Acyl_CoA_acyltransferase"/>
</dbReference>
<dbReference type="Gene3D" id="3.40.630.30">
    <property type="match status" value="1"/>
</dbReference>
<evidence type="ECO:0000259" key="1">
    <source>
        <dbReference type="PROSITE" id="PS51186"/>
    </source>
</evidence>
<name>A0A7D4E2F9_9BURK</name>
<sequence>MSAQTHVRIAQSGDIDSMVELDPIARQEPGRRTFIAQAVAAGQCWAATEAEDASALIGYGVLDRSFFEHDFIPLIVVKHSARRRGVATAIMRTLELQCRGGKLFTSTNTSNIAMRQLLGQLGFIGSGQIDNLDDGDPELVFVKLRSSR</sequence>
<reference evidence="2 3" key="1">
    <citation type="submission" date="2020-05" db="EMBL/GenBank/DDBJ databases">
        <title>FDA dAtabase for Regulatory Grade micrObial Sequences (FDA-ARGOS): Supporting development and validation of Infectious Disease Dx tests.</title>
        <authorList>
            <person name="Sproer C."/>
            <person name="Gronow S."/>
            <person name="Severitt S."/>
            <person name="Schroder I."/>
            <person name="Tallon L."/>
            <person name="Sadzewicz L."/>
            <person name="Zhao X."/>
            <person name="Vavikolanu K."/>
            <person name="Mehta A."/>
            <person name="Aluvathingal J."/>
            <person name="Nadendla S."/>
            <person name="Myers T."/>
            <person name="Yan Y."/>
            <person name="Sichtig H."/>
        </authorList>
    </citation>
    <scope>NUCLEOTIDE SEQUENCE [LARGE SCALE GENOMIC DNA]</scope>
    <source>
        <strain evidence="2 3">FDAARGOS_790</strain>
    </source>
</reference>
<evidence type="ECO:0000313" key="3">
    <source>
        <dbReference type="Proteomes" id="UP000500970"/>
    </source>
</evidence>
<dbReference type="PROSITE" id="PS51186">
    <property type="entry name" value="GNAT"/>
    <property type="match status" value="1"/>
</dbReference>
<dbReference type="Pfam" id="PF00583">
    <property type="entry name" value="Acetyltransf_1"/>
    <property type="match status" value="1"/>
</dbReference>
<feature type="domain" description="N-acetyltransferase" evidence="1">
    <location>
        <begin position="5"/>
        <end position="146"/>
    </location>
</feature>
<keyword evidence="3" id="KW-1185">Reference proteome</keyword>
<keyword evidence="2" id="KW-0808">Transferase</keyword>
<dbReference type="SUPFAM" id="SSF55729">
    <property type="entry name" value="Acyl-CoA N-acyltransferases (Nat)"/>
    <property type="match status" value="1"/>
</dbReference>